<evidence type="ECO:0000313" key="2">
    <source>
        <dbReference type="Proteomes" id="UP000465304"/>
    </source>
</evidence>
<dbReference type="EMBL" id="BLLB01000002">
    <property type="protein sequence ID" value="GFH01934.1"/>
    <property type="molecule type" value="Genomic_DNA"/>
</dbReference>
<evidence type="ECO:0000313" key="1">
    <source>
        <dbReference type="EMBL" id="GFH01934.1"/>
    </source>
</evidence>
<accession>A0A7I9ZLS2</accession>
<protein>
    <submittedName>
        <fullName evidence="1">Uncharacterized protein</fullName>
    </submittedName>
</protein>
<dbReference type="RefSeq" id="WP_163888645.1">
    <property type="nucleotide sequence ID" value="NZ_BLLB01000002.1"/>
</dbReference>
<name>A0A7I9ZLS2_9MYCO</name>
<sequence length="358" mass="40652">MLDAADPPKLIALVGSPLQALNLVEYSERFSREVDIVVVAGLSMLAPASRAQIEATLSLVSPRKIIFHEWRLRARRPRGARRDHASGVAILKANLTDRPYQFIIGEYRSAFCWAALHRLKVPATSIVVVDDGTAMLRIDRRRSLRWSRRRWREIFRGLLFLIFGVRGIAPPDALTFFTTYALEDRVGVGDTIVRNDYRTLRAELHNLPPDDDSVYVIGTPHREAGAVDEGDVELALELIRFASESTGKEVVYMAHRRERTEKLDALRDEVTVITPNVPFEIYPRVLGKRPRTVIGYYSSVFVTLTELLGESVEIIALEIPRNCINDSWLPFVDEVYRYYRNELGACVKVVENPIPRPA</sequence>
<comment type="caution">
    <text evidence="1">The sequence shown here is derived from an EMBL/GenBank/DDBJ whole genome shotgun (WGS) entry which is preliminary data.</text>
</comment>
<organism evidence="1 2">
    <name type="scientific">Mycolicibacterium hippocampi</name>
    <dbReference type="NCBI Taxonomy" id="659824"/>
    <lineage>
        <taxon>Bacteria</taxon>
        <taxon>Bacillati</taxon>
        <taxon>Actinomycetota</taxon>
        <taxon>Actinomycetes</taxon>
        <taxon>Mycobacteriales</taxon>
        <taxon>Mycobacteriaceae</taxon>
        <taxon>Mycolicibacterium</taxon>
    </lineage>
</organism>
<dbReference type="Proteomes" id="UP000465304">
    <property type="component" value="Unassembled WGS sequence"/>
</dbReference>
<gene>
    <name evidence="1" type="ORF">MHIP_24170</name>
</gene>
<dbReference type="AlphaFoldDB" id="A0A7I9ZLS2"/>
<keyword evidence="2" id="KW-1185">Reference proteome</keyword>
<reference evidence="1 2" key="1">
    <citation type="journal article" date="2019" name="Emerg. Microbes Infect.">
        <title>Comprehensive subspecies identification of 175 nontuberculous mycobacteria species based on 7547 genomic profiles.</title>
        <authorList>
            <person name="Matsumoto Y."/>
            <person name="Kinjo T."/>
            <person name="Motooka D."/>
            <person name="Nabeya D."/>
            <person name="Jung N."/>
            <person name="Uechi K."/>
            <person name="Horii T."/>
            <person name="Iida T."/>
            <person name="Fujita J."/>
            <person name="Nakamura S."/>
        </authorList>
    </citation>
    <scope>NUCLEOTIDE SEQUENCE [LARGE SCALE GENOMIC DNA]</scope>
    <source>
        <strain evidence="1 2">JCM 30996</strain>
    </source>
</reference>
<proteinExistence type="predicted"/>